<evidence type="ECO:0000256" key="6">
    <source>
        <dbReference type="ARBA" id="ARBA00022989"/>
    </source>
</evidence>
<feature type="transmembrane region" description="Helical" evidence="9">
    <location>
        <begin position="533"/>
        <end position="550"/>
    </location>
</feature>
<feature type="transmembrane region" description="Helical" evidence="9">
    <location>
        <begin position="250"/>
        <end position="269"/>
    </location>
</feature>
<comment type="function">
    <text evidence="9">Part of the high-affinity ATP-driven potassium transport (or Kdp) system, which catalyzes the hydrolysis of ATP coupled with the electrogenic transport of potassium into the cytoplasm. This subunit binds the extracellular potassium ions and delivers the ions to the membrane domain of KdpB through an intramembrane tunnel.</text>
</comment>
<dbReference type="PANTHER" id="PTHR30607:SF2">
    <property type="entry name" value="POTASSIUM-TRANSPORTING ATPASE POTASSIUM-BINDING SUBUNIT"/>
    <property type="match status" value="1"/>
</dbReference>
<dbReference type="NCBIfam" id="TIGR00680">
    <property type="entry name" value="kdpA"/>
    <property type="match status" value="1"/>
</dbReference>
<accession>A0ABW0M9H6</accession>
<dbReference type="PIRSF" id="PIRSF001294">
    <property type="entry name" value="K_ATPaseA"/>
    <property type="match status" value="1"/>
</dbReference>
<comment type="subcellular location">
    <subcellularLocation>
        <location evidence="9">Cell membrane</location>
        <topology evidence="9">Multi-pass membrane protein</topology>
    </subcellularLocation>
</comment>
<keyword evidence="6 9" id="KW-1133">Transmembrane helix</keyword>
<feature type="transmembrane region" description="Helical" evidence="9">
    <location>
        <begin position="54"/>
        <end position="75"/>
    </location>
</feature>
<keyword evidence="8 9" id="KW-0472">Membrane</keyword>
<evidence type="ECO:0000256" key="2">
    <source>
        <dbReference type="ARBA" id="ARBA00022475"/>
    </source>
</evidence>
<evidence type="ECO:0000256" key="8">
    <source>
        <dbReference type="ARBA" id="ARBA00023136"/>
    </source>
</evidence>
<proteinExistence type="inferred from homology"/>
<feature type="transmembrane region" description="Helical" evidence="9">
    <location>
        <begin position="571"/>
        <end position="595"/>
    </location>
</feature>
<dbReference type="RefSeq" id="WP_378997568.1">
    <property type="nucleotide sequence ID" value="NZ_JBHSMT010000014.1"/>
</dbReference>
<comment type="similarity">
    <text evidence="9">Belongs to the KdpA family.</text>
</comment>
<organism evidence="10 11">
    <name type="scientific">Paraherbaspirillum soli</name>
    <dbReference type="NCBI Taxonomy" id="631222"/>
    <lineage>
        <taxon>Bacteria</taxon>
        <taxon>Pseudomonadati</taxon>
        <taxon>Pseudomonadota</taxon>
        <taxon>Betaproteobacteria</taxon>
        <taxon>Burkholderiales</taxon>
        <taxon>Oxalobacteraceae</taxon>
        <taxon>Paraherbaspirillum</taxon>
    </lineage>
</organism>
<feature type="transmembrane region" description="Helical" evidence="9">
    <location>
        <begin position="156"/>
        <end position="180"/>
    </location>
</feature>
<comment type="caution">
    <text evidence="10">The sequence shown here is derived from an EMBL/GenBank/DDBJ whole genome shotgun (WGS) entry which is preliminary data.</text>
</comment>
<dbReference type="Proteomes" id="UP001596045">
    <property type="component" value="Unassembled WGS sequence"/>
</dbReference>
<reference evidence="11" key="1">
    <citation type="journal article" date="2019" name="Int. J. Syst. Evol. Microbiol.">
        <title>The Global Catalogue of Microorganisms (GCM) 10K type strain sequencing project: providing services to taxonomists for standard genome sequencing and annotation.</title>
        <authorList>
            <consortium name="The Broad Institute Genomics Platform"/>
            <consortium name="The Broad Institute Genome Sequencing Center for Infectious Disease"/>
            <person name="Wu L."/>
            <person name="Ma J."/>
        </authorList>
    </citation>
    <scope>NUCLEOTIDE SEQUENCE [LARGE SCALE GENOMIC DNA]</scope>
    <source>
        <strain evidence="11">JCM 17066</strain>
    </source>
</reference>
<comment type="caution">
    <text evidence="9">Lacks conserved residue(s) required for the propagation of feature annotation.</text>
</comment>
<evidence type="ECO:0000313" key="11">
    <source>
        <dbReference type="Proteomes" id="UP001596045"/>
    </source>
</evidence>
<comment type="subunit">
    <text evidence="9">The system is composed of three essential subunits: KdpA, KdpB and KdpC.</text>
</comment>
<name>A0ABW0M9H6_9BURK</name>
<sequence>MWILPLLLLLTAIAMAIPLSRYMAWIMDGQYRAPRLLHWFEQALDSGAQDWKQYVIALLVFNAALFVFGFVVLSLQPIMPLNPLGRGMLAPSTIFNTVVSFMTNTNLQHYSGDQHFSNYSQLFFVITNMFLSAAVGLCALAAIIRALRGDSTVGNFFVDMWRVVVYMFVPAALLSGVLFIQQGMPMTYQSAHQVTTLEPAAMGSTDKGLAKPQTIIVGPVAAVIPIKMLGTNGGGFYGMNSAHPLENPTAVTNFVTTLDMMLFPFALVLMYGRMLKRLRHAVVIFSVMLTMMIGLIGWAIYWDTLQPNPGLTAHAVSRSYDIPSPGAPGGKQVITIPPVAALPVEQHLGNLEGKELRFGTSAGATFAAITTDVTCGAVNAEHDSLNPMAALSPLIGMWINCVFGGKGVGMINLLLFLIIGIFLAGQMVGRTPEYLGRKVGAREMKLAMVALLVHPIFILGPTGLFAASDWGTKAESNPGAHGFTQITYQFSSASANNGSAFDGLGTTYGFNNNPTPSPTAVQWDTSTGLVMMFSRYLPIVAPIAMAANLGRKKRTPETLGTMRDNTLTFGLLLLGTIAIIGALLFLPVAALGPLAEHLGPIPFGG</sequence>
<keyword evidence="11" id="KW-1185">Reference proteome</keyword>
<keyword evidence="7 9" id="KW-0406">Ion transport</keyword>
<dbReference type="InterPro" id="IPR004623">
    <property type="entry name" value="KdpA"/>
</dbReference>
<feature type="transmembrane region" description="Helical" evidence="9">
    <location>
        <begin position="123"/>
        <end position="144"/>
    </location>
</feature>
<evidence type="ECO:0000256" key="7">
    <source>
        <dbReference type="ARBA" id="ARBA00023065"/>
    </source>
</evidence>
<evidence type="ECO:0000313" key="10">
    <source>
        <dbReference type="EMBL" id="MFC5474459.1"/>
    </source>
</evidence>
<evidence type="ECO:0000256" key="5">
    <source>
        <dbReference type="ARBA" id="ARBA00022958"/>
    </source>
</evidence>
<dbReference type="EMBL" id="JBHSMT010000014">
    <property type="protein sequence ID" value="MFC5474459.1"/>
    <property type="molecule type" value="Genomic_DNA"/>
</dbReference>
<evidence type="ECO:0000256" key="1">
    <source>
        <dbReference type="ARBA" id="ARBA00022448"/>
    </source>
</evidence>
<feature type="transmembrane region" description="Helical" evidence="9">
    <location>
        <begin position="446"/>
        <end position="467"/>
    </location>
</feature>
<feature type="transmembrane region" description="Helical" evidence="9">
    <location>
        <begin position="395"/>
        <end position="425"/>
    </location>
</feature>
<keyword evidence="3 9" id="KW-0633">Potassium transport</keyword>
<dbReference type="PANTHER" id="PTHR30607">
    <property type="entry name" value="POTASSIUM-TRANSPORTING ATPASE A CHAIN"/>
    <property type="match status" value="1"/>
</dbReference>
<evidence type="ECO:0000256" key="4">
    <source>
        <dbReference type="ARBA" id="ARBA00022692"/>
    </source>
</evidence>
<keyword evidence="2 9" id="KW-1003">Cell membrane</keyword>
<evidence type="ECO:0000256" key="3">
    <source>
        <dbReference type="ARBA" id="ARBA00022538"/>
    </source>
</evidence>
<evidence type="ECO:0000256" key="9">
    <source>
        <dbReference type="HAMAP-Rule" id="MF_00275"/>
    </source>
</evidence>
<feature type="transmembrane region" description="Helical" evidence="9">
    <location>
        <begin position="281"/>
        <end position="301"/>
    </location>
</feature>
<keyword evidence="1 9" id="KW-0813">Transport</keyword>
<dbReference type="Pfam" id="PF03814">
    <property type="entry name" value="KdpA"/>
    <property type="match status" value="1"/>
</dbReference>
<gene>
    <name evidence="9 10" type="primary">kdpA</name>
    <name evidence="10" type="ORF">ACFPM8_10865</name>
</gene>
<dbReference type="HAMAP" id="MF_00275">
    <property type="entry name" value="KdpA"/>
    <property type="match status" value="1"/>
</dbReference>
<protein>
    <recommendedName>
        <fullName evidence="9">Potassium-transporting ATPase potassium-binding subunit</fullName>
    </recommendedName>
    <alternativeName>
        <fullName evidence="9">ATP phosphohydrolase [potassium-transporting] A chain</fullName>
    </alternativeName>
    <alternativeName>
        <fullName evidence="9">Potassium-binding and translocating subunit A</fullName>
    </alternativeName>
    <alternativeName>
        <fullName evidence="9">Potassium-translocating ATPase A chain</fullName>
    </alternativeName>
</protein>
<keyword evidence="4 9" id="KW-0812">Transmembrane</keyword>
<keyword evidence="5 9" id="KW-0630">Potassium</keyword>